<protein>
    <submittedName>
        <fullName evidence="3">Carbamoylphosphate synthase large subunit</fullName>
    </submittedName>
</protein>
<proteinExistence type="predicted"/>
<dbReference type="InterPro" id="IPR011761">
    <property type="entry name" value="ATP-grasp"/>
</dbReference>
<evidence type="ECO:0000313" key="4">
    <source>
        <dbReference type="Proteomes" id="UP000033935"/>
    </source>
</evidence>
<comment type="caution">
    <text evidence="3">The sequence shown here is derived from an EMBL/GenBank/DDBJ whole genome shotgun (WGS) entry which is preliminary data.</text>
</comment>
<keyword evidence="1" id="KW-0547">Nucleotide-binding</keyword>
<dbReference type="Proteomes" id="UP000033935">
    <property type="component" value="Unassembled WGS sequence"/>
</dbReference>
<organism evidence="3 4">
    <name type="scientific">Candidatus Uhrbacteria bacterium GW2011_GWF2_39_13</name>
    <dbReference type="NCBI Taxonomy" id="1618995"/>
    <lineage>
        <taxon>Bacteria</taxon>
        <taxon>Candidatus Uhriibacteriota</taxon>
    </lineage>
</organism>
<dbReference type="Gene3D" id="3.30.470.20">
    <property type="entry name" value="ATP-grasp fold, B domain"/>
    <property type="match status" value="1"/>
</dbReference>
<dbReference type="GO" id="GO:0046872">
    <property type="term" value="F:metal ion binding"/>
    <property type="evidence" value="ECO:0007669"/>
    <property type="project" value="InterPro"/>
</dbReference>
<dbReference type="Gene3D" id="3.40.50.20">
    <property type="match status" value="1"/>
</dbReference>
<dbReference type="EMBL" id="LBWG01000041">
    <property type="protein sequence ID" value="KKR03014.1"/>
    <property type="molecule type" value="Genomic_DNA"/>
</dbReference>
<dbReference type="Pfam" id="PF02655">
    <property type="entry name" value="ATP-grasp_3"/>
    <property type="match status" value="1"/>
</dbReference>
<evidence type="ECO:0000259" key="2">
    <source>
        <dbReference type="PROSITE" id="PS50975"/>
    </source>
</evidence>
<dbReference type="PROSITE" id="PS50975">
    <property type="entry name" value="ATP_GRASP"/>
    <property type="match status" value="1"/>
</dbReference>
<reference evidence="3 4" key="1">
    <citation type="journal article" date="2015" name="Nature">
        <title>rRNA introns, odd ribosomes, and small enigmatic genomes across a large radiation of phyla.</title>
        <authorList>
            <person name="Brown C.T."/>
            <person name="Hug L.A."/>
            <person name="Thomas B.C."/>
            <person name="Sharon I."/>
            <person name="Castelle C.J."/>
            <person name="Singh A."/>
            <person name="Wilkins M.J."/>
            <person name="Williams K.H."/>
            <person name="Banfield J.F."/>
        </authorList>
    </citation>
    <scope>NUCLEOTIDE SEQUENCE [LARGE SCALE GENOMIC DNA]</scope>
</reference>
<dbReference type="SUPFAM" id="SSF56059">
    <property type="entry name" value="Glutathione synthetase ATP-binding domain-like"/>
    <property type="match status" value="1"/>
</dbReference>
<gene>
    <name evidence="3" type="ORF">UT30_C0041G0004</name>
</gene>
<dbReference type="InterPro" id="IPR003806">
    <property type="entry name" value="ATP-grasp_PylC-type"/>
</dbReference>
<sequence length="399" mass="46276">MANKVLILEVHAKASLPVIESCKAMGLNVIAGSYRKHCCGMYSKAVDRKVIYPQYDKNPDKFIVFMLDFLKNNTIDMMFPVGDVMTDIIAKNQEQIRKYTKILLPSYDIFVQGRNKVGTLKAAEKAGCPIPLTWYPDDEPLEKIIEKIPNYPVLVKPAISAGARGITFCYDKNDILNNFDKVQKIYGQSFVQEYVPQDGMQYKVDAVMDEQQELYAGVVYSKLRYYPVDGGSSVLNKTEHRPDILEQAVNVMKELKWVGLCDFDFITDPRDGIVKLMEINPRFPESYRTVEAGGVDMTKIIYQLAIGQKPEPQLQYKENQYNRFLFGDIMWFLKTKENRFKVKPSFFRFWGKDMYYQLIRKNDLGPLWGYIRENLAMVYDKKLRTQRLRLKGKPKDGEQ</sequence>
<keyword evidence="1" id="KW-0067">ATP-binding</keyword>
<name>A0A0G0MG16_9BACT</name>
<evidence type="ECO:0000313" key="3">
    <source>
        <dbReference type="EMBL" id="KKR03014.1"/>
    </source>
</evidence>
<evidence type="ECO:0000256" key="1">
    <source>
        <dbReference type="PROSITE-ProRule" id="PRU00409"/>
    </source>
</evidence>
<dbReference type="Gene3D" id="3.30.1490.20">
    <property type="entry name" value="ATP-grasp fold, A domain"/>
    <property type="match status" value="1"/>
</dbReference>
<dbReference type="GO" id="GO:0005524">
    <property type="term" value="F:ATP binding"/>
    <property type="evidence" value="ECO:0007669"/>
    <property type="project" value="UniProtKB-UniRule"/>
</dbReference>
<accession>A0A0G0MG16</accession>
<feature type="domain" description="ATP-grasp" evidence="2">
    <location>
        <begin position="120"/>
        <end position="306"/>
    </location>
</feature>
<dbReference type="InterPro" id="IPR013815">
    <property type="entry name" value="ATP_grasp_subdomain_1"/>
</dbReference>
<dbReference type="AlphaFoldDB" id="A0A0G0MG16"/>